<protein>
    <submittedName>
        <fullName evidence="9">AmiS/UreI family transporter</fullName>
    </submittedName>
</protein>
<keyword evidence="10" id="KW-1185">Reference proteome</keyword>
<dbReference type="InterPro" id="IPR038523">
    <property type="entry name" value="AmiSUreI_transpt_sf"/>
</dbReference>
<evidence type="ECO:0000256" key="4">
    <source>
        <dbReference type="ARBA" id="ARBA00022475"/>
    </source>
</evidence>
<comment type="caution">
    <text evidence="9">The sequence shown here is derived from an EMBL/GenBank/DDBJ whole genome shotgun (WGS) entry which is preliminary data.</text>
</comment>
<evidence type="ECO:0000256" key="6">
    <source>
        <dbReference type="ARBA" id="ARBA00022989"/>
    </source>
</evidence>
<evidence type="ECO:0000256" key="7">
    <source>
        <dbReference type="ARBA" id="ARBA00023136"/>
    </source>
</evidence>
<keyword evidence="5 8" id="KW-0812">Transmembrane</keyword>
<sequence length="115" mass="12903">MERGPFSPRRGGYLFVFTYLYVGLTILGGFGTTGAGYFSLFVAITALGYSYAGFQILGDPPFGVIWLSWPFPWFFFLSLGLKREHLTRYTGWVGAIEGWVPGVRRGRVRRVVAAH</sequence>
<gene>
    <name evidence="9" type="ORF">AB0I59_34565</name>
</gene>
<evidence type="ECO:0000256" key="5">
    <source>
        <dbReference type="ARBA" id="ARBA00022692"/>
    </source>
</evidence>
<reference evidence="9 10" key="1">
    <citation type="submission" date="2024-06" db="EMBL/GenBank/DDBJ databases">
        <title>The Natural Products Discovery Center: Release of the First 8490 Sequenced Strains for Exploring Actinobacteria Biosynthetic Diversity.</title>
        <authorList>
            <person name="Kalkreuter E."/>
            <person name="Kautsar S.A."/>
            <person name="Yang D."/>
            <person name="Bader C.D."/>
            <person name="Teijaro C.N."/>
            <person name="Fluegel L."/>
            <person name="Davis C.M."/>
            <person name="Simpson J.R."/>
            <person name="Lauterbach L."/>
            <person name="Steele A.D."/>
            <person name="Gui C."/>
            <person name="Meng S."/>
            <person name="Li G."/>
            <person name="Viehrig K."/>
            <person name="Ye F."/>
            <person name="Su P."/>
            <person name="Kiefer A.F."/>
            <person name="Nichols A."/>
            <person name="Cepeda A.J."/>
            <person name="Yan W."/>
            <person name="Fan B."/>
            <person name="Jiang Y."/>
            <person name="Adhikari A."/>
            <person name="Zheng C.-J."/>
            <person name="Schuster L."/>
            <person name="Cowan T.M."/>
            <person name="Smanski M.J."/>
            <person name="Chevrette M.G."/>
            <person name="De Carvalho L.P.S."/>
            <person name="Shen B."/>
        </authorList>
    </citation>
    <scope>NUCLEOTIDE SEQUENCE [LARGE SCALE GENOMIC DNA]</scope>
    <source>
        <strain evidence="9 10">NPDC050100</strain>
    </source>
</reference>
<name>A0ABV3GQ51_MICGL</name>
<evidence type="ECO:0000256" key="3">
    <source>
        <dbReference type="ARBA" id="ARBA00022448"/>
    </source>
</evidence>
<dbReference type="RefSeq" id="WP_358139645.1">
    <property type="nucleotide sequence ID" value="NZ_JBFALK010000024.1"/>
</dbReference>
<dbReference type="InterPro" id="IPR003211">
    <property type="entry name" value="AmiSUreI_transpt"/>
</dbReference>
<organism evidence="9 10">
    <name type="scientific">Microtetraspora glauca</name>
    <dbReference type="NCBI Taxonomy" id="1996"/>
    <lineage>
        <taxon>Bacteria</taxon>
        <taxon>Bacillati</taxon>
        <taxon>Actinomycetota</taxon>
        <taxon>Actinomycetes</taxon>
        <taxon>Streptosporangiales</taxon>
        <taxon>Streptosporangiaceae</taxon>
        <taxon>Microtetraspora</taxon>
    </lineage>
</organism>
<keyword evidence="3" id="KW-0813">Transport</keyword>
<comment type="similarity">
    <text evidence="2">Belongs to the AmiS/UreI family.</text>
</comment>
<feature type="transmembrane region" description="Helical" evidence="8">
    <location>
        <begin position="12"/>
        <end position="30"/>
    </location>
</feature>
<evidence type="ECO:0000256" key="1">
    <source>
        <dbReference type="ARBA" id="ARBA00004651"/>
    </source>
</evidence>
<comment type="subcellular location">
    <subcellularLocation>
        <location evidence="1">Cell membrane</location>
        <topology evidence="1">Multi-pass membrane protein</topology>
    </subcellularLocation>
</comment>
<keyword evidence="7 8" id="KW-0472">Membrane</keyword>
<dbReference type="Gene3D" id="1.25.40.600">
    <property type="match status" value="1"/>
</dbReference>
<keyword evidence="4" id="KW-1003">Cell membrane</keyword>
<dbReference type="EMBL" id="JBFALK010000024">
    <property type="protein sequence ID" value="MEV0973748.1"/>
    <property type="molecule type" value="Genomic_DNA"/>
</dbReference>
<dbReference type="Pfam" id="PF02293">
    <property type="entry name" value="AmiS_UreI"/>
    <property type="match status" value="1"/>
</dbReference>
<keyword evidence="6 8" id="KW-1133">Transmembrane helix</keyword>
<feature type="transmembrane region" description="Helical" evidence="8">
    <location>
        <begin position="63"/>
        <end position="81"/>
    </location>
</feature>
<proteinExistence type="inferred from homology"/>
<evidence type="ECO:0000256" key="8">
    <source>
        <dbReference type="SAM" id="Phobius"/>
    </source>
</evidence>
<evidence type="ECO:0000313" key="9">
    <source>
        <dbReference type="EMBL" id="MEV0973748.1"/>
    </source>
</evidence>
<dbReference type="Proteomes" id="UP001551675">
    <property type="component" value="Unassembled WGS sequence"/>
</dbReference>
<evidence type="ECO:0000313" key="10">
    <source>
        <dbReference type="Proteomes" id="UP001551675"/>
    </source>
</evidence>
<evidence type="ECO:0000256" key="2">
    <source>
        <dbReference type="ARBA" id="ARBA00010068"/>
    </source>
</evidence>
<accession>A0ABV3GQ51</accession>